<dbReference type="RefSeq" id="XP_001215153.1">
    <property type="nucleotide sequence ID" value="XM_001215153.1"/>
</dbReference>
<evidence type="ECO:0000313" key="2">
    <source>
        <dbReference type="EMBL" id="EAU33736.1"/>
    </source>
</evidence>
<gene>
    <name evidence="2" type="ORF">ATEG_05975</name>
</gene>
<dbReference type="AlphaFoldDB" id="Q0CK09"/>
<evidence type="ECO:0000256" key="1">
    <source>
        <dbReference type="SAM" id="SignalP"/>
    </source>
</evidence>
<name>Q0CK09_ASPTN</name>
<dbReference type="Gene3D" id="2.60.120.260">
    <property type="entry name" value="Galactose-binding domain-like"/>
    <property type="match status" value="1"/>
</dbReference>
<dbReference type="SUPFAM" id="SSF49785">
    <property type="entry name" value="Galactose-binding domain-like"/>
    <property type="match status" value="1"/>
</dbReference>
<dbReference type="InterPro" id="IPR008979">
    <property type="entry name" value="Galactose-bd-like_sf"/>
</dbReference>
<dbReference type="Proteomes" id="UP000007963">
    <property type="component" value="Unassembled WGS sequence"/>
</dbReference>
<sequence length="272" mass="30920">MGPLRNAATIGALLLAGLTPVLAQNQTCTIPTQQLLGNPSFESGGLNPWDARKLCTLDDCGDVSSPEIVQDNAPDGSYVFRKFFDDNTLWAASQNVSIDSPGQPHNVSFWFRYEATPETTVTSCGLNVRVDGTSPLQNVARFSQAPGADWYLAQATWTPKSTQHIFYLVYGCNYTTLYLDDVQLWAPEREHDDVNFFAYFFTYFFANDLSTVDIFPDNDFLHHLYRSLDELLYLLDDFLHNIDIYIIEHIKLHVHIPQHNNLHNHHETHRAP</sequence>
<dbReference type="EMBL" id="CH476601">
    <property type="protein sequence ID" value="EAU33736.1"/>
    <property type="molecule type" value="Genomic_DNA"/>
</dbReference>
<dbReference type="OrthoDB" id="3565477at2759"/>
<proteinExistence type="predicted"/>
<organism evidence="2 3">
    <name type="scientific">Aspergillus terreus (strain NIH 2624 / FGSC A1156)</name>
    <dbReference type="NCBI Taxonomy" id="341663"/>
    <lineage>
        <taxon>Eukaryota</taxon>
        <taxon>Fungi</taxon>
        <taxon>Dikarya</taxon>
        <taxon>Ascomycota</taxon>
        <taxon>Pezizomycotina</taxon>
        <taxon>Eurotiomycetes</taxon>
        <taxon>Eurotiomycetidae</taxon>
        <taxon>Eurotiales</taxon>
        <taxon>Aspergillaceae</taxon>
        <taxon>Aspergillus</taxon>
        <taxon>Aspergillus subgen. Circumdati</taxon>
    </lineage>
</organism>
<accession>Q0CK09</accession>
<evidence type="ECO:0008006" key="4">
    <source>
        <dbReference type="Google" id="ProtNLM"/>
    </source>
</evidence>
<keyword evidence="1" id="KW-0732">Signal</keyword>
<protein>
    <recommendedName>
        <fullName evidence="4">CBM-cenC domain-containing protein</fullName>
    </recommendedName>
</protein>
<evidence type="ECO:0000313" key="3">
    <source>
        <dbReference type="Proteomes" id="UP000007963"/>
    </source>
</evidence>
<reference evidence="3" key="1">
    <citation type="submission" date="2005-09" db="EMBL/GenBank/DDBJ databases">
        <title>Annotation of the Aspergillus terreus NIH2624 genome.</title>
        <authorList>
            <person name="Birren B.W."/>
            <person name="Lander E.S."/>
            <person name="Galagan J.E."/>
            <person name="Nusbaum C."/>
            <person name="Devon K."/>
            <person name="Henn M."/>
            <person name="Ma L.-J."/>
            <person name="Jaffe D.B."/>
            <person name="Butler J."/>
            <person name="Alvarez P."/>
            <person name="Gnerre S."/>
            <person name="Grabherr M."/>
            <person name="Kleber M."/>
            <person name="Mauceli E.W."/>
            <person name="Brockman W."/>
            <person name="Rounsley S."/>
            <person name="Young S.K."/>
            <person name="LaButti K."/>
            <person name="Pushparaj V."/>
            <person name="DeCaprio D."/>
            <person name="Crawford M."/>
            <person name="Koehrsen M."/>
            <person name="Engels R."/>
            <person name="Montgomery P."/>
            <person name="Pearson M."/>
            <person name="Howarth C."/>
            <person name="Larson L."/>
            <person name="Luoma S."/>
            <person name="White J."/>
            <person name="Alvarado L."/>
            <person name="Kodira C.D."/>
            <person name="Zeng Q."/>
            <person name="Oleary S."/>
            <person name="Yandava C."/>
            <person name="Denning D.W."/>
            <person name="Nierman W.C."/>
            <person name="Milne T."/>
            <person name="Madden K."/>
        </authorList>
    </citation>
    <scope>NUCLEOTIDE SEQUENCE [LARGE SCALE GENOMIC DNA]</scope>
    <source>
        <strain evidence="3">NIH 2624 / FGSC A1156</strain>
    </source>
</reference>
<feature type="signal peptide" evidence="1">
    <location>
        <begin position="1"/>
        <end position="23"/>
    </location>
</feature>
<dbReference type="GeneID" id="4321683"/>
<feature type="chain" id="PRO_5004170265" description="CBM-cenC domain-containing protein" evidence="1">
    <location>
        <begin position="24"/>
        <end position="272"/>
    </location>
</feature>
<dbReference type="VEuPathDB" id="FungiDB:ATEG_05975"/>
<dbReference type="STRING" id="341663.Q0CK09"/>
<dbReference type="HOGENOM" id="CLU_1023017_0_0_1"/>